<evidence type="ECO:0000313" key="6">
    <source>
        <dbReference type="EMBL" id="MST88964.1"/>
    </source>
</evidence>
<dbReference type="Gene3D" id="3.20.20.370">
    <property type="entry name" value="Glycoside hydrolase/deacetylase"/>
    <property type="match status" value="1"/>
</dbReference>
<evidence type="ECO:0000256" key="1">
    <source>
        <dbReference type="ARBA" id="ARBA00001946"/>
    </source>
</evidence>
<dbReference type="EMBL" id="VUNM01000008">
    <property type="protein sequence ID" value="MST88964.1"/>
    <property type="molecule type" value="Genomic_DNA"/>
</dbReference>
<dbReference type="Pfam" id="PF04794">
    <property type="entry name" value="YdjC"/>
    <property type="match status" value="1"/>
</dbReference>
<dbReference type="PANTHER" id="PTHR31609:SF1">
    <property type="entry name" value="CARBOHYDRATE DEACETYLASE"/>
    <property type="match status" value="1"/>
</dbReference>
<keyword evidence="3" id="KW-0378">Hydrolase</keyword>
<proteinExistence type="predicted"/>
<accession>A0A844FTG1</accession>
<dbReference type="GO" id="GO:0046872">
    <property type="term" value="F:metal ion binding"/>
    <property type="evidence" value="ECO:0007669"/>
    <property type="project" value="UniProtKB-KW"/>
</dbReference>
<comment type="caution">
    <text evidence="6">The sequence shown here is derived from an EMBL/GenBank/DDBJ whole genome shotgun (WGS) entry which is preliminary data.</text>
</comment>
<evidence type="ECO:0000256" key="2">
    <source>
        <dbReference type="ARBA" id="ARBA00022723"/>
    </source>
</evidence>
<organism evidence="6 7">
    <name type="scientific">Sharpea porci</name>
    <dbReference type="NCBI Taxonomy" id="2652286"/>
    <lineage>
        <taxon>Bacteria</taxon>
        <taxon>Bacillati</taxon>
        <taxon>Bacillota</taxon>
        <taxon>Erysipelotrichia</taxon>
        <taxon>Erysipelotrichales</taxon>
        <taxon>Coprobacillaceae</taxon>
        <taxon>Sharpea</taxon>
    </lineage>
</organism>
<dbReference type="Proteomes" id="UP000442619">
    <property type="component" value="Unassembled WGS sequence"/>
</dbReference>
<keyword evidence="7" id="KW-1185">Reference proteome</keyword>
<dbReference type="CDD" id="cd10805">
    <property type="entry name" value="YdjC_like_1"/>
    <property type="match status" value="1"/>
</dbReference>
<gene>
    <name evidence="6" type="ORF">FYJ79_05130</name>
</gene>
<name>A0A844FTG1_9FIRM</name>
<keyword evidence="2" id="KW-0479">Metal-binding</keyword>
<evidence type="ECO:0000313" key="7">
    <source>
        <dbReference type="Proteomes" id="UP000442619"/>
    </source>
</evidence>
<keyword evidence="4" id="KW-0460">Magnesium</keyword>
<dbReference type="RefSeq" id="WP_154515133.1">
    <property type="nucleotide sequence ID" value="NZ_VUNM01000008.1"/>
</dbReference>
<evidence type="ECO:0000256" key="3">
    <source>
        <dbReference type="ARBA" id="ARBA00022801"/>
    </source>
</evidence>
<dbReference type="InterPro" id="IPR011330">
    <property type="entry name" value="Glyco_hydro/deAcase_b/a-brl"/>
</dbReference>
<dbReference type="PANTHER" id="PTHR31609">
    <property type="entry name" value="YDJC DEACETYLASE FAMILY MEMBER"/>
    <property type="match status" value="1"/>
</dbReference>
<dbReference type="SUPFAM" id="SSF88713">
    <property type="entry name" value="Glycoside hydrolase/deacetylase"/>
    <property type="match status" value="1"/>
</dbReference>
<protein>
    <submittedName>
        <fullName evidence="6">ChbG/HpnK family deacetylase</fullName>
    </submittedName>
</protein>
<reference evidence="6 7" key="1">
    <citation type="submission" date="2019-08" db="EMBL/GenBank/DDBJ databases">
        <title>In-depth cultivation of the pig gut microbiome towards novel bacterial diversity and tailored functional studies.</title>
        <authorList>
            <person name="Wylensek D."/>
            <person name="Hitch T.C.A."/>
            <person name="Clavel T."/>
        </authorList>
    </citation>
    <scope>NUCLEOTIDE SEQUENCE [LARGE SCALE GENOMIC DNA]</scope>
    <source>
        <strain evidence="6 7">CA-Schmier-601-WT-3</strain>
    </source>
</reference>
<dbReference type="AlphaFoldDB" id="A0A844FTG1"/>
<keyword evidence="5" id="KW-0119">Carbohydrate metabolism</keyword>
<dbReference type="InterPro" id="IPR006879">
    <property type="entry name" value="YdjC-like"/>
</dbReference>
<evidence type="ECO:0000256" key="5">
    <source>
        <dbReference type="ARBA" id="ARBA00023277"/>
    </source>
</evidence>
<dbReference type="GO" id="GO:0016787">
    <property type="term" value="F:hydrolase activity"/>
    <property type="evidence" value="ECO:0007669"/>
    <property type="project" value="UniProtKB-KW"/>
</dbReference>
<dbReference type="GO" id="GO:0005975">
    <property type="term" value="P:carbohydrate metabolic process"/>
    <property type="evidence" value="ECO:0007669"/>
    <property type="project" value="InterPro"/>
</dbReference>
<evidence type="ECO:0000256" key="4">
    <source>
        <dbReference type="ARBA" id="ARBA00022842"/>
    </source>
</evidence>
<dbReference type="GO" id="GO:0019213">
    <property type="term" value="F:deacetylase activity"/>
    <property type="evidence" value="ECO:0007669"/>
    <property type="project" value="TreeGrafter"/>
</dbReference>
<comment type="cofactor">
    <cofactor evidence="1">
        <name>Mg(2+)</name>
        <dbReference type="ChEBI" id="CHEBI:18420"/>
    </cofactor>
</comment>
<sequence>MRQLIIRADDLGYSEAVNYGIEKTVKDGLVSSVGLMPNMPVAEHGLKLLEGTHIALGQHTNICLGKPCANPDLIPSLLDENGYFHSSKAFREAYKEGRDIIELDEAVIEIEAQYLRFKELTGQDPDYFEAHAVISDHLVKALAIVANKYHLPFNDINPMVEEGTFRGKPIHTLPFGAFAKEYDPLSCLQDGILHHLSEEMPNVAIFHPGYLDDYILTHSSLTINRTKEVTMLTDIKTREWLNKEDIELINYKQANL</sequence>